<proteinExistence type="predicted"/>
<sequence>MKVIKPETDEVLVINNSEELRKLFEELKRDNKWLELKKGK</sequence>
<dbReference type="HOGENOM" id="CLU_3283024_0_0_2"/>
<evidence type="ECO:0000313" key="1">
    <source>
        <dbReference type="EMBL" id="ACP55427.1"/>
    </source>
</evidence>
<protein>
    <submittedName>
        <fullName evidence="1">Uncharacterized protein</fullName>
    </submittedName>
</protein>
<dbReference type="AlphaFoldDB" id="C3N602"/>
<evidence type="ECO:0000313" key="2">
    <source>
        <dbReference type="Proteomes" id="UP000002307"/>
    </source>
</evidence>
<dbReference type="KEGG" id="sim:M1627_2860"/>
<reference evidence="1 2" key="1">
    <citation type="journal article" date="2009" name="Proc. Natl. Acad. Sci. U.S.A.">
        <title>Biogeography of the Sulfolobus islandicus pan-genome.</title>
        <authorList>
            <person name="Reno M.L."/>
            <person name="Held N.L."/>
            <person name="Fields C.J."/>
            <person name="Burke P.V."/>
            <person name="Whitaker R.J."/>
        </authorList>
    </citation>
    <scope>NUCLEOTIDE SEQUENCE [LARGE SCALE GENOMIC DNA]</scope>
    <source>
        <strain evidence="1 2">M.16.27</strain>
    </source>
</reference>
<gene>
    <name evidence="1" type="ordered locus">M1627_2860</name>
</gene>
<organism evidence="1 2">
    <name type="scientific">Saccharolobus islandicus (strain M.16.27)</name>
    <name type="common">Sulfolobus islandicus</name>
    <dbReference type="NCBI Taxonomy" id="427318"/>
    <lineage>
        <taxon>Archaea</taxon>
        <taxon>Thermoproteota</taxon>
        <taxon>Thermoprotei</taxon>
        <taxon>Sulfolobales</taxon>
        <taxon>Sulfolobaceae</taxon>
        <taxon>Saccharolobus</taxon>
    </lineage>
</organism>
<accession>C3N602</accession>
<dbReference type="EMBL" id="CP001401">
    <property type="protein sequence ID" value="ACP55427.1"/>
    <property type="molecule type" value="Genomic_DNA"/>
</dbReference>
<dbReference type="Proteomes" id="UP000002307">
    <property type="component" value="Chromosome"/>
</dbReference>
<name>C3N602_SACI3</name>